<comment type="pathway">
    <text evidence="2 12">Polyol metabolism; 1,2-propanediol degradation.</text>
</comment>
<dbReference type="Proteomes" id="UP000254773">
    <property type="component" value="Unassembled WGS sequence"/>
</dbReference>
<proteinExistence type="inferred from homology"/>
<evidence type="ECO:0000256" key="8">
    <source>
        <dbReference type="ARBA" id="ARBA00022833"/>
    </source>
</evidence>
<evidence type="ECO:0000256" key="3">
    <source>
        <dbReference type="ARBA" id="ARBA00007342"/>
    </source>
</evidence>
<evidence type="ECO:0000313" key="14">
    <source>
        <dbReference type="Proteomes" id="UP000254773"/>
    </source>
</evidence>
<comment type="function">
    <text evidence="12">Involved in 1,2-propanediol (1,2-PD) degradation by catalyzing the conversion of propanoyl-CoA to propanoyl-phosphate.</text>
</comment>
<evidence type="ECO:0000256" key="6">
    <source>
        <dbReference type="ARBA" id="ARBA00022679"/>
    </source>
</evidence>
<keyword evidence="7" id="KW-0479">Metal-binding</keyword>
<dbReference type="GO" id="GO:0051144">
    <property type="term" value="P:1,2-propanediol catabolic process"/>
    <property type="evidence" value="ECO:0007669"/>
    <property type="project" value="UniProtKB-UniPathway"/>
</dbReference>
<comment type="cofactor">
    <cofactor evidence="1">
        <name>Zn(2+)</name>
        <dbReference type="ChEBI" id="CHEBI:29105"/>
    </cofactor>
</comment>
<evidence type="ECO:0000256" key="2">
    <source>
        <dbReference type="ARBA" id="ARBA00004836"/>
    </source>
</evidence>
<evidence type="ECO:0000256" key="4">
    <source>
        <dbReference type="ARBA" id="ARBA00012206"/>
    </source>
</evidence>
<organism evidence="13 14">
    <name type="scientific">Salmonella enterica</name>
    <name type="common">Salmonella choleraesuis</name>
    <dbReference type="NCBI Taxonomy" id="28901"/>
    <lineage>
        <taxon>Bacteria</taxon>
        <taxon>Pseudomonadati</taxon>
        <taxon>Pseudomonadota</taxon>
        <taxon>Gammaproteobacteria</taxon>
        <taxon>Enterobacterales</taxon>
        <taxon>Enterobacteriaceae</taxon>
        <taxon>Salmonella</taxon>
    </lineage>
</organism>
<keyword evidence="9 12" id="KW-0012">Acyltransferase</keyword>
<dbReference type="EMBL" id="UGWI01000001">
    <property type="protein sequence ID" value="SUF37458.1"/>
    <property type="molecule type" value="Genomic_DNA"/>
</dbReference>
<dbReference type="GO" id="GO:0046872">
    <property type="term" value="F:metal ion binding"/>
    <property type="evidence" value="ECO:0007669"/>
    <property type="project" value="UniProtKB-KW"/>
</dbReference>
<sequence>MDKTLLESTVHKVLDELRNRPIPLGVSNRHIHLCAVDYARLFPEQAIREKKALLQPGQYAAEQTVTLAGPKGQLKKVRLLGPLRSISQVEISRTDARTLGIAAPLRMSGDLQGTPGIRLISPFAELELASGVIVAQRHIHMSLLDALIFRVAHGDTVSVAIEGSERRLIFDHVAIRVSPDMRLEMHIDTDEANAAGADDPHTFASLVARR</sequence>
<evidence type="ECO:0000256" key="12">
    <source>
        <dbReference type="PIRNR" id="PIRNR010130"/>
    </source>
</evidence>
<dbReference type="EC" id="2.3.1.222" evidence="4 12"/>
<dbReference type="GO" id="GO:0031469">
    <property type="term" value="C:bacterial microcompartment"/>
    <property type="evidence" value="ECO:0007669"/>
    <property type="project" value="UniProtKB-SubCell"/>
</dbReference>
<evidence type="ECO:0000256" key="7">
    <source>
        <dbReference type="ARBA" id="ARBA00022723"/>
    </source>
</evidence>
<dbReference type="UniPathway" id="UPA00621"/>
<dbReference type="PANTHER" id="PTHR39453:SF1">
    <property type="entry name" value="PHOSPHATE PROPANOYLTRANSFERASE"/>
    <property type="match status" value="1"/>
</dbReference>
<dbReference type="GO" id="GO:0016747">
    <property type="term" value="F:acyltransferase activity, transferring groups other than amino-acyl groups"/>
    <property type="evidence" value="ECO:0007669"/>
    <property type="project" value="InterPro"/>
</dbReference>
<evidence type="ECO:0000256" key="5">
    <source>
        <dbReference type="ARBA" id="ARBA00020837"/>
    </source>
</evidence>
<dbReference type="AlphaFoldDB" id="A0A379Q4U0"/>
<dbReference type="PIRSF" id="PIRSF010130">
    <property type="entry name" value="PduL"/>
    <property type="match status" value="1"/>
</dbReference>
<dbReference type="InterPro" id="IPR008300">
    <property type="entry name" value="PTAC"/>
</dbReference>
<dbReference type="PANTHER" id="PTHR39453">
    <property type="entry name" value="PHOSPHATE PROPANOYLTRANSFERASE"/>
    <property type="match status" value="1"/>
</dbReference>
<comment type="similarity">
    <text evidence="3 12">Belongs to the PduL family.</text>
</comment>
<dbReference type="NCBIfam" id="NF011652">
    <property type="entry name" value="PRK15070.1"/>
    <property type="match status" value="1"/>
</dbReference>
<protein>
    <recommendedName>
        <fullName evidence="5 12">Phosphate propanoyltransferase</fullName>
        <ecNumber evidence="4 12">2.3.1.222</ecNumber>
    </recommendedName>
</protein>
<reference evidence="13 14" key="1">
    <citation type="submission" date="2018-06" db="EMBL/GenBank/DDBJ databases">
        <authorList>
            <consortium name="Pathogen Informatics"/>
            <person name="Doyle S."/>
        </authorList>
    </citation>
    <scope>NUCLEOTIDE SEQUENCE [LARGE SCALE GENOMIC DNA]</scope>
    <source>
        <strain evidence="13 14">NCTC9854</strain>
    </source>
</reference>
<evidence type="ECO:0000256" key="10">
    <source>
        <dbReference type="ARBA" id="ARBA00024322"/>
    </source>
</evidence>
<keyword evidence="6 12" id="KW-0808">Transferase</keyword>
<evidence type="ECO:0000313" key="13">
    <source>
        <dbReference type="EMBL" id="SUF37458.1"/>
    </source>
</evidence>
<comment type="subcellular location">
    <subcellularLocation>
        <location evidence="10">Bacterial microcompartment</location>
    </subcellularLocation>
</comment>
<keyword evidence="11" id="KW-1283">Bacterial microcompartment</keyword>
<evidence type="ECO:0000256" key="1">
    <source>
        <dbReference type="ARBA" id="ARBA00001947"/>
    </source>
</evidence>
<comment type="catalytic activity">
    <reaction evidence="12">
        <text>propanoyl-CoA + phosphate = propanoyl phosphate + CoA</text>
        <dbReference type="Rhea" id="RHEA:28046"/>
        <dbReference type="ChEBI" id="CHEBI:43474"/>
        <dbReference type="ChEBI" id="CHEBI:57287"/>
        <dbReference type="ChEBI" id="CHEBI:57392"/>
        <dbReference type="ChEBI" id="CHEBI:58933"/>
        <dbReference type="EC" id="2.3.1.222"/>
    </reaction>
</comment>
<keyword evidence="8" id="KW-0862">Zinc</keyword>
<accession>A0A379Q4U0</accession>
<name>A0A379Q4U0_SALER</name>
<gene>
    <name evidence="13" type="primary">pduL</name>
    <name evidence="13" type="ORF">NCTC9854_01726</name>
</gene>
<evidence type="ECO:0000256" key="11">
    <source>
        <dbReference type="ARBA" id="ARBA00024446"/>
    </source>
</evidence>
<evidence type="ECO:0000256" key="9">
    <source>
        <dbReference type="ARBA" id="ARBA00023315"/>
    </source>
</evidence>
<dbReference type="Pfam" id="PF06130">
    <property type="entry name" value="PTAC"/>
    <property type="match status" value="1"/>
</dbReference>